<feature type="domain" description="Peptidase S9 prolyl oligopeptidase catalytic" evidence="1">
    <location>
        <begin position="88"/>
        <end position="254"/>
    </location>
</feature>
<dbReference type="Pfam" id="PF00326">
    <property type="entry name" value="Peptidase_S9"/>
    <property type="match status" value="1"/>
</dbReference>
<gene>
    <name evidence="2" type="primary">yjfP</name>
    <name evidence="2" type="ORF">ACFSCZ_09385</name>
</gene>
<dbReference type="InterPro" id="IPR001375">
    <property type="entry name" value="Peptidase_S9_cat"/>
</dbReference>
<dbReference type="SUPFAM" id="SSF53474">
    <property type="entry name" value="alpha/beta-Hydrolases"/>
    <property type="match status" value="1"/>
</dbReference>
<name>A0ABW4KI67_9BACI</name>
<comment type="caution">
    <text evidence="2">The sequence shown here is derived from an EMBL/GenBank/DDBJ whole genome shotgun (WGS) entry which is preliminary data.</text>
</comment>
<dbReference type="Proteomes" id="UP001597301">
    <property type="component" value="Unassembled WGS sequence"/>
</dbReference>
<dbReference type="NCBIfam" id="NF007857">
    <property type="entry name" value="PRK10566.1"/>
    <property type="match status" value="1"/>
</dbReference>
<evidence type="ECO:0000313" key="2">
    <source>
        <dbReference type="EMBL" id="MFD1706941.1"/>
    </source>
</evidence>
<keyword evidence="3" id="KW-1185">Reference proteome</keyword>
<evidence type="ECO:0000313" key="3">
    <source>
        <dbReference type="Proteomes" id="UP001597301"/>
    </source>
</evidence>
<dbReference type="PANTHER" id="PTHR47381:SF3">
    <property type="entry name" value="ALPHA_BETA-HYDROLASES SUPERFAMILY PROTEIN"/>
    <property type="match status" value="1"/>
</dbReference>
<accession>A0ABW4KI67</accession>
<reference evidence="3" key="1">
    <citation type="journal article" date="2019" name="Int. J. Syst. Evol. Microbiol.">
        <title>The Global Catalogue of Microorganisms (GCM) 10K type strain sequencing project: providing services to taxonomists for standard genome sequencing and annotation.</title>
        <authorList>
            <consortium name="The Broad Institute Genomics Platform"/>
            <consortium name="The Broad Institute Genome Sequencing Center for Infectious Disease"/>
            <person name="Wu L."/>
            <person name="Ma J."/>
        </authorList>
    </citation>
    <scope>NUCLEOTIDE SEQUENCE [LARGE SCALE GENOMIC DNA]</scope>
    <source>
        <strain evidence="3">CGMCC 1.12295</strain>
    </source>
</reference>
<dbReference type="EMBL" id="JBHUEO010000023">
    <property type="protein sequence ID" value="MFD1706941.1"/>
    <property type="molecule type" value="Genomic_DNA"/>
</dbReference>
<dbReference type="RefSeq" id="WP_380773662.1">
    <property type="nucleotide sequence ID" value="NZ_JBHUEO010000023.1"/>
</dbReference>
<organism evidence="2 3">
    <name type="scientific">Siminovitchia sediminis</name>
    <dbReference type="NCBI Taxonomy" id="1274353"/>
    <lineage>
        <taxon>Bacteria</taxon>
        <taxon>Bacillati</taxon>
        <taxon>Bacillota</taxon>
        <taxon>Bacilli</taxon>
        <taxon>Bacillales</taxon>
        <taxon>Bacillaceae</taxon>
        <taxon>Siminovitchia</taxon>
    </lineage>
</organism>
<proteinExistence type="predicted"/>
<sequence>MIEIHNETIKNVPVLHVVKEGCKEKQLPAVFFLHGITSAKEHNLHFGYLLAEKGFRVILPDANLHGARSDGRKPDQLILAFWDIVLQSIKEMGEIKEELARTQLISSQIGVVGTSMGSITMFGALTQYEWIKAAVSLMGSPNYEKFAREQTAALIRAGLTIPYSEQEMEEIYANLRSYDISARPEMLAGRPLFLWHGKLDQVVPFQPTFDFYEKIKPDYKKYPEHLYFLADEQAQHKVTREALLKTVDWFSKYL</sequence>
<dbReference type="InterPro" id="IPR029058">
    <property type="entry name" value="AB_hydrolase_fold"/>
</dbReference>
<protein>
    <submittedName>
        <fullName evidence="2">Esterase</fullName>
    </submittedName>
</protein>
<dbReference type="Gene3D" id="3.40.50.1820">
    <property type="entry name" value="alpha/beta hydrolase"/>
    <property type="match status" value="1"/>
</dbReference>
<evidence type="ECO:0000259" key="1">
    <source>
        <dbReference type="Pfam" id="PF00326"/>
    </source>
</evidence>
<dbReference type="PANTHER" id="PTHR47381">
    <property type="entry name" value="ALPHA/BETA-HYDROLASES SUPERFAMILY PROTEIN"/>
    <property type="match status" value="1"/>
</dbReference>